<dbReference type="EMBL" id="JBHUEJ010000030">
    <property type="protein sequence ID" value="MFD1711562.1"/>
    <property type="molecule type" value="Genomic_DNA"/>
</dbReference>
<keyword evidence="2" id="KW-1133">Transmembrane helix</keyword>
<evidence type="ECO:0000256" key="2">
    <source>
        <dbReference type="SAM" id="Phobius"/>
    </source>
</evidence>
<gene>
    <name evidence="3" type="ORF">ACFSF0_13165</name>
</gene>
<feature type="transmembrane region" description="Helical" evidence="2">
    <location>
        <begin position="46"/>
        <end position="68"/>
    </location>
</feature>
<keyword evidence="4" id="KW-1185">Reference proteome</keyword>
<evidence type="ECO:0000256" key="1">
    <source>
        <dbReference type="SAM" id="MobiDB-lite"/>
    </source>
</evidence>
<keyword evidence="2" id="KW-0472">Membrane</keyword>
<organism evidence="3 4">
    <name type="scientific">Ottowia flava</name>
    <dbReference type="NCBI Taxonomy" id="2675430"/>
    <lineage>
        <taxon>Bacteria</taxon>
        <taxon>Pseudomonadati</taxon>
        <taxon>Pseudomonadota</taxon>
        <taxon>Betaproteobacteria</taxon>
        <taxon>Burkholderiales</taxon>
        <taxon>Comamonadaceae</taxon>
        <taxon>Ottowia</taxon>
    </lineage>
</organism>
<feature type="transmembrane region" description="Helical" evidence="2">
    <location>
        <begin position="13"/>
        <end position="34"/>
    </location>
</feature>
<dbReference type="NCBIfam" id="TIGR01300">
    <property type="entry name" value="CPA3_mnhG_phaG"/>
    <property type="match status" value="1"/>
</dbReference>
<dbReference type="NCBIfam" id="NF009315">
    <property type="entry name" value="PRK12674.1-4"/>
    <property type="match status" value="1"/>
</dbReference>
<dbReference type="PANTHER" id="PTHR34703">
    <property type="entry name" value="ANTIPORTER SUBUNIT MNHG2-RELATED"/>
    <property type="match status" value="1"/>
</dbReference>
<sequence length="130" mass="13935">MNSPDSVALWAEILVAALLLASAVFAVVAALGLVRLKDFFQRMHPPALVSTWGAWCVTLASIVYFSALSHRLELHVWLIIILLSITVPVTSILLGRAALFRGRQAGNKALPSTLLPQPNGPTKGSHDDGD</sequence>
<feature type="transmembrane region" description="Helical" evidence="2">
    <location>
        <begin position="74"/>
        <end position="94"/>
    </location>
</feature>
<reference evidence="4" key="1">
    <citation type="journal article" date="2019" name="Int. J. Syst. Evol. Microbiol.">
        <title>The Global Catalogue of Microorganisms (GCM) 10K type strain sequencing project: providing services to taxonomists for standard genome sequencing and annotation.</title>
        <authorList>
            <consortium name="The Broad Institute Genomics Platform"/>
            <consortium name="The Broad Institute Genome Sequencing Center for Infectious Disease"/>
            <person name="Wu L."/>
            <person name="Ma J."/>
        </authorList>
    </citation>
    <scope>NUCLEOTIDE SEQUENCE [LARGE SCALE GENOMIC DNA]</scope>
    <source>
        <strain evidence="4">LMG 29247</strain>
    </source>
</reference>
<dbReference type="InterPro" id="IPR005133">
    <property type="entry name" value="PhaG_MnhG_YufB"/>
</dbReference>
<keyword evidence="2" id="KW-0812">Transmembrane</keyword>
<name>A0ABW4KUM0_9BURK</name>
<accession>A0ABW4KUM0</accession>
<dbReference type="PANTHER" id="PTHR34703:SF1">
    <property type="entry name" value="ANTIPORTER SUBUNIT MNHG2-RELATED"/>
    <property type="match status" value="1"/>
</dbReference>
<comment type="caution">
    <text evidence="3">The sequence shown here is derived from an EMBL/GenBank/DDBJ whole genome shotgun (WGS) entry which is preliminary data.</text>
</comment>
<dbReference type="Pfam" id="PF03334">
    <property type="entry name" value="PhaG_MnhG_YufB"/>
    <property type="match status" value="1"/>
</dbReference>
<dbReference type="Proteomes" id="UP001597304">
    <property type="component" value="Unassembled WGS sequence"/>
</dbReference>
<evidence type="ECO:0000313" key="3">
    <source>
        <dbReference type="EMBL" id="MFD1711562.1"/>
    </source>
</evidence>
<dbReference type="RefSeq" id="WP_147914740.1">
    <property type="nucleotide sequence ID" value="NZ_JBHUEJ010000030.1"/>
</dbReference>
<protein>
    <submittedName>
        <fullName evidence="3">Na+/H+ antiporter subunit G</fullName>
    </submittedName>
</protein>
<proteinExistence type="predicted"/>
<evidence type="ECO:0000313" key="4">
    <source>
        <dbReference type="Proteomes" id="UP001597304"/>
    </source>
</evidence>
<feature type="region of interest" description="Disordered" evidence="1">
    <location>
        <begin position="110"/>
        <end position="130"/>
    </location>
</feature>